<dbReference type="OrthoDB" id="7374856at2"/>
<keyword evidence="4" id="KW-1185">Reference proteome</keyword>
<sequence length="323" mass="34026">MLTRRATLAGVAALPAVSALAQQPTFPAKPLTMIVPFPPGGPADIFGRYLAKGMSENLGKPVVVENKSGVAGVAGMDFVAKAVGDAHVMGLTSASAGAIMPTLMTNMPYNALRDLAAVILVVRVQEVLVVDAKLGISDLKTLIERLKAEPGKFSYGSAGTGGITHLAMELFKRETGTDAVHVPYRGAAPATNDLVAGLVQLTILDVPVVLPHIKSGALKAIAVTSDVRAPLLPDVPTMRELGYGRVNSDNWYGLQSPHGATRANRDRLHDAAAEALKAKDLIEAYTAVGGIVGGGTSEDFANLQRREIEKWAEVIRRANIRLE</sequence>
<dbReference type="PANTHER" id="PTHR42928:SF5">
    <property type="entry name" value="BLR1237 PROTEIN"/>
    <property type="match status" value="1"/>
</dbReference>
<keyword evidence="3" id="KW-0675">Receptor</keyword>
<feature type="chain" id="PRO_5012933594" evidence="2">
    <location>
        <begin position="22"/>
        <end position="323"/>
    </location>
</feature>
<organism evidence="3 4">
    <name type="scientific">Enhydrobacter aerosaccus</name>
    <dbReference type="NCBI Taxonomy" id="225324"/>
    <lineage>
        <taxon>Bacteria</taxon>
        <taxon>Pseudomonadati</taxon>
        <taxon>Pseudomonadota</taxon>
        <taxon>Alphaproteobacteria</taxon>
        <taxon>Hyphomicrobiales</taxon>
        <taxon>Enhydrobacter</taxon>
    </lineage>
</organism>
<dbReference type="RefSeq" id="WP_085937237.1">
    <property type="nucleotide sequence ID" value="NZ_FUWJ01000011.1"/>
</dbReference>
<dbReference type="STRING" id="225324.SAMN02745126_05512"/>
<comment type="similarity">
    <text evidence="1">Belongs to the UPF0065 (bug) family.</text>
</comment>
<keyword evidence="2" id="KW-0732">Signal</keyword>
<dbReference type="InterPro" id="IPR042100">
    <property type="entry name" value="Bug_dom1"/>
</dbReference>
<dbReference type="PANTHER" id="PTHR42928">
    <property type="entry name" value="TRICARBOXYLATE-BINDING PROTEIN"/>
    <property type="match status" value="1"/>
</dbReference>
<dbReference type="EMBL" id="FUWJ01000011">
    <property type="protein sequence ID" value="SKA34311.1"/>
    <property type="molecule type" value="Genomic_DNA"/>
</dbReference>
<gene>
    <name evidence="3" type="ORF">SAMN02745126_05512</name>
</gene>
<dbReference type="AlphaFoldDB" id="A0A1T4T243"/>
<dbReference type="InterPro" id="IPR005064">
    <property type="entry name" value="BUG"/>
</dbReference>
<dbReference type="Gene3D" id="3.40.190.150">
    <property type="entry name" value="Bordetella uptake gene, domain 1"/>
    <property type="match status" value="1"/>
</dbReference>
<dbReference type="Proteomes" id="UP000190092">
    <property type="component" value="Unassembled WGS sequence"/>
</dbReference>
<feature type="signal peptide" evidence="2">
    <location>
        <begin position="1"/>
        <end position="21"/>
    </location>
</feature>
<dbReference type="SUPFAM" id="SSF53850">
    <property type="entry name" value="Periplasmic binding protein-like II"/>
    <property type="match status" value="1"/>
</dbReference>
<accession>A0A1T4T243</accession>
<evidence type="ECO:0000313" key="3">
    <source>
        <dbReference type="EMBL" id="SKA34311.1"/>
    </source>
</evidence>
<name>A0A1T4T243_9HYPH</name>
<dbReference type="PIRSF" id="PIRSF017082">
    <property type="entry name" value="YflP"/>
    <property type="match status" value="1"/>
</dbReference>
<evidence type="ECO:0000256" key="1">
    <source>
        <dbReference type="ARBA" id="ARBA00006987"/>
    </source>
</evidence>
<evidence type="ECO:0000313" key="4">
    <source>
        <dbReference type="Proteomes" id="UP000190092"/>
    </source>
</evidence>
<evidence type="ECO:0000256" key="2">
    <source>
        <dbReference type="SAM" id="SignalP"/>
    </source>
</evidence>
<reference evidence="4" key="1">
    <citation type="submission" date="2017-02" db="EMBL/GenBank/DDBJ databases">
        <authorList>
            <person name="Varghese N."/>
            <person name="Submissions S."/>
        </authorList>
    </citation>
    <scope>NUCLEOTIDE SEQUENCE [LARGE SCALE GENOMIC DNA]</scope>
    <source>
        <strain evidence="4">ATCC 27094</strain>
    </source>
</reference>
<dbReference type="Gene3D" id="3.40.190.10">
    <property type="entry name" value="Periplasmic binding protein-like II"/>
    <property type="match status" value="1"/>
</dbReference>
<dbReference type="Pfam" id="PF03401">
    <property type="entry name" value="TctC"/>
    <property type="match status" value="1"/>
</dbReference>
<proteinExistence type="inferred from homology"/>
<protein>
    <submittedName>
        <fullName evidence="3">Tripartite-type tricarboxylate transporter, receptor component TctC</fullName>
    </submittedName>
</protein>